<dbReference type="Proteomes" id="UP000630353">
    <property type="component" value="Unassembled WGS sequence"/>
</dbReference>
<gene>
    <name evidence="1" type="ORF">GCM10017083_10860</name>
</gene>
<evidence type="ECO:0000313" key="1">
    <source>
        <dbReference type="EMBL" id="GHD44011.1"/>
    </source>
</evidence>
<protein>
    <submittedName>
        <fullName evidence="1">Uncharacterized protein</fullName>
    </submittedName>
</protein>
<accession>A0A918XPR5</accession>
<dbReference type="EMBL" id="BMZS01000002">
    <property type="protein sequence ID" value="GHD44011.1"/>
    <property type="molecule type" value="Genomic_DNA"/>
</dbReference>
<name>A0A918XPR5_9PROT</name>
<proteinExistence type="predicted"/>
<keyword evidence="2" id="KW-1185">Reference proteome</keyword>
<organism evidence="1 2">
    <name type="scientific">Thalassobaculum fulvum</name>
    <dbReference type="NCBI Taxonomy" id="1633335"/>
    <lineage>
        <taxon>Bacteria</taxon>
        <taxon>Pseudomonadati</taxon>
        <taxon>Pseudomonadota</taxon>
        <taxon>Alphaproteobacteria</taxon>
        <taxon>Rhodospirillales</taxon>
        <taxon>Thalassobaculaceae</taxon>
        <taxon>Thalassobaculum</taxon>
    </lineage>
</organism>
<evidence type="ECO:0000313" key="2">
    <source>
        <dbReference type="Proteomes" id="UP000630353"/>
    </source>
</evidence>
<comment type="caution">
    <text evidence="1">The sequence shown here is derived from an EMBL/GenBank/DDBJ whole genome shotgun (WGS) entry which is preliminary data.</text>
</comment>
<sequence>MRAVQAYGGVAKAIRKEADREAEVVIARSASLLAGDLDSVLRRGGQAIRQMAGTLLGIDSKRTGGLVDGFRAAALDWVRDALPRYRSYGRNVDRRPIGLSFEQVKMELSADNGRLSVDVGGVEFRNAFDFRASGVVFDIRASETVREPTPGFYVDTGETGAATAHDIVETVRTDLPSFGISEDTEGVCVLIRAEASDFVTGRSSTWVVDMDVHVPFDPGWSGGRSD</sequence>
<reference evidence="1" key="1">
    <citation type="journal article" date="2014" name="Int. J. Syst. Evol. Microbiol.">
        <title>Complete genome sequence of Corynebacterium casei LMG S-19264T (=DSM 44701T), isolated from a smear-ripened cheese.</title>
        <authorList>
            <consortium name="US DOE Joint Genome Institute (JGI-PGF)"/>
            <person name="Walter F."/>
            <person name="Albersmeier A."/>
            <person name="Kalinowski J."/>
            <person name="Ruckert C."/>
        </authorList>
    </citation>
    <scope>NUCLEOTIDE SEQUENCE</scope>
    <source>
        <strain evidence="1">KCTC 42651</strain>
    </source>
</reference>
<reference evidence="1" key="2">
    <citation type="submission" date="2020-09" db="EMBL/GenBank/DDBJ databases">
        <authorList>
            <person name="Sun Q."/>
            <person name="Kim S."/>
        </authorList>
    </citation>
    <scope>NUCLEOTIDE SEQUENCE</scope>
    <source>
        <strain evidence="1">KCTC 42651</strain>
    </source>
</reference>
<dbReference type="RefSeq" id="WP_189987910.1">
    <property type="nucleotide sequence ID" value="NZ_BMZS01000002.1"/>
</dbReference>
<dbReference type="AlphaFoldDB" id="A0A918XPR5"/>